<dbReference type="Proteomes" id="UP001139502">
    <property type="component" value="Unassembled WGS sequence"/>
</dbReference>
<evidence type="ECO:0000313" key="4">
    <source>
        <dbReference type="EMBL" id="MCP3425088.1"/>
    </source>
</evidence>
<comment type="caution">
    <text evidence="4">The sequence shown here is derived from an EMBL/GenBank/DDBJ whole genome shotgun (WGS) entry which is preliminary data.</text>
</comment>
<feature type="compositionally biased region" description="Gly residues" evidence="2">
    <location>
        <begin position="86"/>
        <end position="95"/>
    </location>
</feature>
<dbReference type="InterPro" id="IPR036388">
    <property type="entry name" value="WH-like_DNA-bd_sf"/>
</dbReference>
<evidence type="ECO:0000313" key="5">
    <source>
        <dbReference type="Proteomes" id="UP001139502"/>
    </source>
</evidence>
<feature type="region of interest" description="Disordered" evidence="2">
    <location>
        <begin position="76"/>
        <end position="111"/>
    </location>
</feature>
<keyword evidence="5" id="KW-1185">Reference proteome</keyword>
<gene>
    <name evidence="4" type="ORF">NBM05_03355</name>
</gene>
<keyword evidence="1" id="KW-0227">DNA damage</keyword>
<proteinExistence type="predicted"/>
<evidence type="ECO:0000256" key="2">
    <source>
        <dbReference type="SAM" id="MobiDB-lite"/>
    </source>
</evidence>
<dbReference type="CDD" id="cd06445">
    <property type="entry name" value="ATase"/>
    <property type="match status" value="1"/>
</dbReference>
<dbReference type="InterPro" id="IPR036217">
    <property type="entry name" value="MethylDNA_cys_MeTrfase_DNAb"/>
</dbReference>
<dbReference type="AlphaFoldDB" id="A0A9X2HHQ4"/>
<protein>
    <submittedName>
        <fullName evidence="4">MGMT family protein</fullName>
    </submittedName>
</protein>
<feature type="compositionally biased region" description="Low complexity" evidence="2">
    <location>
        <begin position="76"/>
        <end position="85"/>
    </location>
</feature>
<dbReference type="GO" id="GO:0006281">
    <property type="term" value="P:DNA repair"/>
    <property type="evidence" value="ECO:0007669"/>
    <property type="project" value="InterPro"/>
</dbReference>
<feature type="domain" description="Methylated-DNA-[protein]-cysteine S-methyltransferase DNA binding" evidence="3">
    <location>
        <begin position="4"/>
        <end position="65"/>
    </location>
</feature>
<accession>A0A9X2HHQ4</accession>
<dbReference type="Gene3D" id="1.10.10.10">
    <property type="entry name" value="Winged helix-like DNA-binding domain superfamily/Winged helix DNA-binding domain"/>
    <property type="match status" value="1"/>
</dbReference>
<feature type="compositionally biased region" description="Low complexity" evidence="2">
    <location>
        <begin position="96"/>
        <end position="111"/>
    </location>
</feature>
<dbReference type="PANTHER" id="PTHR42942">
    <property type="entry name" value="6-O-METHYLGUANINE DNA METHYLTRANSFERASE"/>
    <property type="match status" value="1"/>
</dbReference>
<evidence type="ECO:0000256" key="1">
    <source>
        <dbReference type="ARBA" id="ARBA00022763"/>
    </source>
</evidence>
<evidence type="ECO:0000259" key="3">
    <source>
        <dbReference type="Pfam" id="PF01035"/>
    </source>
</evidence>
<dbReference type="PANTHER" id="PTHR42942:SF1">
    <property type="entry name" value="ALKYLTRANSFERASE-LIKE PROTEIN 1"/>
    <property type="match status" value="1"/>
</dbReference>
<dbReference type="InterPro" id="IPR052520">
    <property type="entry name" value="ATL_DNA_repair"/>
</dbReference>
<reference evidence="4" key="1">
    <citation type="submission" date="2022-06" db="EMBL/GenBank/DDBJ databases">
        <title>Rothia sp. isolated from sandalwood seedling.</title>
        <authorList>
            <person name="Tuikhar N."/>
            <person name="Kirdat K."/>
            <person name="Thorat V."/>
            <person name="Swetha P."/>
            <person name="Padma S."/>
            <person name="Sundararaj R."/>
            <person name="Yadav A."/>
        </authorList>
    </citation>
    <scope>NUCLEOTIDE SEQUENCE</scope>
    <source>
        <strain evidence="4">AR01</strain>
    </source>
</reference>
<name>A0A9X2HHQ4_9MICC</name>
<organism evidence="4 5">
    <name type="scientific">Rothia santali</name>
    <dbReference type="NCBI Taxonomy" id="2949643"/>
    <lineage>
        <taxon>Bacteria</taxon>
        <taxon>Bacillati</taxon>
        <taxon>Actinomycetota</taxon>
        <taxon>Actinomycetes</taxon>
        <taxon>Micrococcales</taxon>
        <taxon>Micrococcaceae</taxon>
        <taxon>Rothia</taxon>
    </lineage>
</organism>
<sequence length="139" mass="14316">MRIERVLRAVECIPEGRAATYGTLGRICGESPRTVGRVLSLWGSNVAWWRVVNAGGAIPGHAAEAEPHWRREGLLAAGPDAAGPSGVAGPGGASGSGRASGSARTGRAGTGPVVELRRVAADEAELRRRWEAAVADLAD</sequence>
<dbReference type="GO" id="GO:0003824">
    <property type="term" value="F:catalytic activity"/>
    <property type="evidence" value="ECO:0007669"/>
    <property type="project" value="InterPro"/>
</dbReference>
<dbReference type="Pfam" id="PF01035">
    <property type="entry name" value="DNA_binding_1"/>
    <property type="match status" value="1"/>
</dbReference>
<dbReference type="InterPro" id="IPR014048">
    <property type="entry name" value="MethylDNA_cys_MeTrfase_DNA-bd"/>
</dbReference>
<dbReference type="SUPFAM" id="SSF46767">
    <property type="entry name" value="Methylated DNA-protein cysteine methyltransferase, C-terminal domain"/>
    <property type="match status" value="1"/>
</dbReference>
<dbReference type="EMBL" id="JANAFB010000005">
    <property type="protein sequence ID" value="MCP3425088.1"/>
    <property type="molecule type" value="Genomic_DNA"/>
</dbReference>